<dbReference type="PANTHER" id="PTHR47649:SF1">
    <property type="entry name" value="RIBONUCLEASE D"/>
    <property type="match status" value="1"/>
</dbReference>
<dbReference type="SUPFAM" id="SSF53098">
    <property type="entry name" value="Ribonuclease H-like"/>
    <property type="match status" value="1"/>
</dbReference>
<dbReference type="GO" id="GO:0000166">
    <property type="term" value="F:nucleotide binding"/>
    <property type="evidence" value="ECO:0007669"/>
    <property type="project" value="InterPro"/>
</dbReference>
<dbReference type="CDD" id="cd06142">
    <property type="entry name" value="RNaseD_exo"/>
    <property type="match status" value="1"/>
</dbReference>
<sequence>MHYQWIAQQAQLQPIVEQLQHSPANALDTEFIKVDTLYPKLGVLQVNVNQQVYLIDGGLELSAVWNSLFQAKLNIFHACGEDIDLIYHYSKQHALNNVLDTQVAMAFLGHGMQISYQSAVEKILGIHVDKDQTRSDWLARPLSEEQVRYAASDVYYLQDLADHLIGQLKDKNLYPYVLEDCRNYCASLAEQLPLHDVYLDIANYRHSSRQLMQLKQIATWREQLAIAQNKPRSYIIKNNSINKLIERTPKTMQQLANSHELKPAVLREHGKEILRLLNELPEQTLWPQRLERPYRYLDGTKERIEQKIADLSQAWQIPAEVLMRKKWLTQLNTFVFHDMQDINQLNPYLRGWRYQDVTLPLIDILQQDKARR</sequence>
<dbReference type="InterPro" id="IPR044876">
    <property type="entry name" value="HRDC_dom_sf"/>
</dbReference>
<dbReference type="OrthoDB" id="9800549at2"/>
<dbReference type="InterPro" id="IPR036397">
    <property type="entry name" value="RNaseH_sf"/>
</dbReference>
<dbReference type="PROSITE" id="PS50967">
    <property type="entry name" value="HRDC"/>
    <property type="match status" value="1"/>
</dbReference>
<dbReference type="InterPro" id="IPR002121">
    <property type="entry name" value="HRDC_dom"/>
</dbReference>
<dbReference type="AlphaFoldDB" id="A0A1Z9YZ16"/>
<gene>
    <name evidence="2" type="ORF">CAP51_06825</name>
</gene>
<dbReference type="SMART" id="SM00474">
    <property type="entry name" value="35EXOc"/>
    <property type="match status" value="1"/>
</dbReference>
<dbReference type="GO" id="GO:0008408">
    <property type="term" value="F:3'-5' exonuclease activity"/>
    <property type="evidence" value="ECO:0007669"/>
    <property type="project" value="InterPro"/>
</dbReference>
<feature type="domain" description="HRDC" evidence="1">
    <location>
        <begin position="207"/>
        <end position="287"/>
    </location>
</feature>
<evidence type="ECO:0000313" key="2">
    <source>
        <dbReference type="EMBL" id="OUY07461.1"/>
    </source>
</evidence>
<evidence type="ECO:0000313" key="3">
    <source>
        <dbReference type="Proteomes" id="UP000196536"/>
    </source>
</evidence>
<dbReference type="InterPro" id="IPR010997">
    <property type="entry name" value="HRDC-like_sf"/>
</dbReference>
<reference evidence="2 3" key="1">
    <citation type="submission" date="2017-05" db="EMBL/GenBank/DDBJ databases">
        <title>Acinetobacter populi ANC 5415 (= PBJ7), whole genome shotgun sequencing project.</title>
        <authorList>
            <person name="Nemec A."/>
            <person name="Radolfova-Krizova L."/>
        </authorList>
    </citation>
    <scope>NUCLEOTIDE SEQUENCE [LARGE SCALE GENOMIC DNA]</scope>
    <source>
        <strain evidence="2 3">PBJ7</strain>
    </source>
</reference>
<dbReference type="Gene3D" id="1.10.150.80">
    <property type="entry name" value="HRDC domain"/>
    <property type="match status" value="2"/>
</dbReference>
<evidence type="ECO:0000259" key="1">
    <source>
        <dbReference type="PROSITE" id="PS50967"/>
    </source>
</evidence>
<dbReference type="InterPro" id="IPR002562">
    <property type="entry name" value="3'-5'_exonuclease_dom"/>
</dbReference>
<name>A0A1Z9YZ16_9GAMM</name>
<dbReference type="GO" id="GO:0003676">
    <property type="term" value="F:nucleic acid binding"/>
    <property type="evidence" value="ECO:0007669"/>
    <property type="project" value="InterPro"/>
</dbReference>
<protein>
    <submittedName>
        <fullName evidence="2">Ribonuclease D</fullName>
    </submittedName>
</protein>
<accession>A0A1Z9YZ16</accession>
<dbReference type="PANTHER" id="PTHR47649">
    <property type="entry name" value="RIBONUCLEASE D"/>
    <property type="match status" value="1"/>
</dbReference>
<dbReference type="InterPro" id="IPR012337">
    <property type="entry name" value="RNaseH-like_sf"/>
</dbReference>
<proteinExistence type="predicted"/>
<dbReference type="Pfam" id="PF01612">
    <property type="entry name" value="DNA_pol_A_exo1"/>
    <property type="match status" value="1"/>
</dbReference>
<dbReference type="Gene3D" id="3.30.420.10">
    <property type="entry name" value="Ribonuclease H-like superfamily/Ribonuclease H"/>
    <property type="match status" value="1"/>
</dbReference>
<dbReference type="GO" id="GO:0006139">
    <property type="term" value="P:nucleobase-containing compound metabolic process"/>
    <property type="evidence" value="ECO:0007669"/>
    <property type="project" value="InterPro"/>
</dbReference>
<dbReference type="EMBL" id="NEXX01000002">
    <property type="protein sequence ID" value="OUY07461.1"/>
    <property type="molecule type" value="Genomic_DNA"/>
</dbReference>
<dbReference type="InterPro" id="IPR051086">
    <property type="entry name" value="RNase_D-like"/>
</dbReference>
<keyword evidence="3" id="KW-1185">Reference proteome</keyword>
<dbReference type="SUPFAM" id="SSF47819">
    <property type="entry name" value="HRDC-like"/>
    <property type="match status" value="2"/>
</dbReference>
<dbReference type="RefSeq" id="WP_087620012.1">
    <property type="nucleotide sequence ID" value="NZ_NEXX01000002.1"/>
</dbReference>
<dbReference type="Proteomes" id="UP000196536">
    <property type="component" value="Unassembled WGS sequence"/>
</dbReference>
<comment type="caution">
    <text evidence="2">The sequence shown here is derived from an EMBL/GenBank/DDBJ whole genome shotgun (WGS) entry which is preliminary data.</text>
</comment>
<organism evidence="2 3">
    <name type="scientific">Acinetobacter populi</name>
    <dbReference type="NCBI Taxonomy" id="1582270"/>
    <lineage>
        <taxon>Bacteria</taxon>
        <taxon>Pseudomonadati</taxon>
        <taxon>Pseudomonadota</taxon>
        <taxon>Gammaproteobacteria</taxon>
        <taxon>Moraxellales</taxon>
        <taxon>Moraxellaceae</taxon>
        <taxon>Acinetobacter</taxon>
    </lineage>
</organism>
<dbReference type="Pfam" id="PF00570">
    <property type="entry name" value="HRDC"/>
    <property type="match status" value="1"/>
</dbReference>